<evidence type="ECO:0000313" key="2">
    <source>
        <dbReference type="EMBL" id="QAU04986.1"/>
    </source>
</evidence>
<name>A0A410T7S4_9CAUD</name>
<dbReference type="EMBL" id="MK224497">
    <property type="protein sequence ID" value="QAU04986.1"/>
    <property type="molecule type" value="Genomic_DNA"/>
</dbReference>
<dbReference type="Proteomes" id="UP000290904">
    <property type="component" value="Segment"/>
</dbReference>
<feature type="region of interest" description="Disordered" evidence="1">
    <location>
        <begin position="1"/>
        <end position="22"/>
    </location>
</feature>
<organism evidence="2 3">
    <name type="scientific">Mycobacterium phage Henu3</name>
    <dbReference type="NCBI Taxonomy" id="2492961"/>
    <lineage>
        <taxon>Viruses</taxon>
        <taxon>Duplodnaviria</taxon>
        <taxon>Heunggongvirae</taxon>
        <taxon>Uroviricota</taxon>
        <taxon>Caudoviricetes</taxon>
        <taxon>Weiservirinae</taxon>
        <taxon>Fionnbharthvirus</taxon>
        <taxon>Fionnbharthvirus henu3</taxon>
    </lineage>
</organism>
<protein>
    <submittedName>
        <fullName evidence="2">Uncharacterized protein</fullName>
    </submittedName>
</protein>
<reference evidence="2 3" key="1">
    <citation type="submission" date="2018-11" db="EMBL/GenBank/DDBJ databases">
        <authorList>
            <person name="Teng T."/>
        </authorList>
    </citation>
    <scope>NUCLEOTIDE SEQUENCE [LARGE SCALE GENOMIC DNA]</scope>
</reference>
<sequence>MDRSPSNVTEKYTADAEPGPVLRRLRHAPHAPLRSAAPDQPRQNRFRPRVLAGRRCADRRCDRSATVSRIVLSHDELNAGARALDAHLAEGVTAYGALVAAVAAVNRVRSEVADPAEGELRMSPMGTWAQRQGGRWVLMFPSSNEKVYGCDEQVASWPVVGNANAGEQQ</sequence>
<feature type="region of interest" description="Disordered" evidence="1">
    <location>
        <begin position="27"/>
        <end position="46"/>
    </location>
</feature>
<accession>A0A410T7S4</accession>
<feature type="compositionally biased region" description="Polar residues" evidence="1">
    <location>
        <begin position="1"/>
        <end position="10"/>
    </location>
</feature>
<evidence type="ECO:0000256" key="1">
    <source>
        <dbReference type="SAM" id="MobiDB-lite"/>
    </source>
</evidence>
<dbReference type="InterPro" id="IPR057391">
    <property type="entry name" value="Zn-bd_phage_4"/>
</dbReference>
<dbReference type="Pfam" id="PF24128">
    <property type="entry name" value="Phage_zn_bind_4"/>
    <property type="match status" value="1"/>
</dbReference>
<proteinExistence type="predicted"/>
<keyword evidence="3" id="KW-1185">Reference proteome</keyword>
<evidence type="ECO:0000313" key="3">
    <source>
        <dbReference type="Proteomes" id="UP000290904"/>
    </source>
</evidence>
<gene>
    <name evidence="2" type="ORF">Henu3_gp42</name>
</gene>